<keyword evidence="5" id="KW-1185">Reference proteome</keyword>
<reference evidence="5" key="1">
    <citation type="submission" date="2016-10" db="EMBL/GenBank/DDBJ databases">
        <authorList>
            <person name="Varghese N."/>
            <person name="Submissions S."/>
        </authorList>
    </citation>
    <scope>NUCLEOTIDE SEQUENCE [LARGE SCALE GENOMIC DNA]</scope>
    <source>
        <strain evidence="5">SP</strain>
    </source>
</reference>
<dbReference type="Pfam" id="PF05175">
    <property type="entry name" value="MTS"/>
    <property type="match status" value="1"/>
</dbReference>
<dbReference type="CDD" id="cd02440">
    <property type="entry name" value="AdoMet_MTases"/>
    <property type="match status" value="1"/>
</dbReference>
<evidence type="ECO:0000259" key="3">
    <source>
        <dbReference type="Pfam" id="PF05175"/>
    </source>
</evidence>
<dbReference type="GO" id="GO:0032259">
    <property type="term" value="P:methylation"/>
    <property type="evidence" value="ECO:0007669"/>
    <property type="project" value="UniProtKB-KW"/>
</dbReference>
<protein>
    <submittedName>
        <fullName evidence="4">16S rRNA (Guanine1207-N2)-methyltransferase</fullName>
    </submittedName>
</protein>
<accession>A0A1H3UIZ4</accession>
<name>A0A1H3UIZ4_9BACI</name>
<organism evidence="4 5">
    <name type="scientific">Evansella caseinilytica</name>
    <dbReference type="NCBI Taxonomy" id="1503961"/>
    <lineage>
        <taxon>Bacteria</taxon>
        <taxon>Bacillati</taxon>
        <taxon>Bacillota</taxon>
        <taxon>Bacilli</taxon>
        <taxon>Bacillales</taxon>
        <taxon>Bacillaceae</taxon>
        <taxon>Evansella</taxon>
    </lineage>
</organism>
<dbReference type="GO" id="GO:0008757">
    <property type="term" value="F:S-adenosylmethionine-dependent methyltransferase activity"/>
    <property type="evidence" value="ECO:0007669"/>
    <property type="project" value="InterPro"/>
</dbReference>
<keyword evidence="1 4" id="KW-0489">Methyltransferase</keyword>
<dbReference type="InterPro" id="IPR007848">
    <property type="entry name" value="Small_mtfrase_dom"/>
</dbReference>
<evidence type="ECO:0000313" key="5">
    <source>
        <dbReference type="Proteomes" id="UP000198935"/>
    </source>
</evidence>
<dbReference type="PANTHER" id="PTHR47816">
    <property type="entry name" value="RIBOSOMAL RNA SMALL SUBUNIT METHYLTRANSFERASE C"/>
    <property type="match status" value="1"/>
</dbReference>
<proteinExistence type="predicted"/>
<keyword evidence="2 4" id="KW-0808">Transferase</keyword>
<feature type="domain" description="Methyltransferase small" evidence="3">
    <location>
        <begin position="38"/>
        <end position="203"/>
    </location>
</feature>
<dbReference type="PANTHER" id="PTHR47816:SF4">
    <property type="entry name" value="RIBOSOMAL RNA SMALL SUBUNIT METHYLTRANSFERASE C"/>
    <property type="match status" value="1"/>
</dbReference>
<evidence type="ECO:0000256" key="1">
    <source>
        <dbReference type="ARBA" id="ARBA00022603"/>
    </source>
</evidence>
<evidence type="ECO:0000313" key="4">
    <source>
        <dbReference type="EMBL" id="SDZ62462.1"/>
    </source>
</evidence>
<sequence>MAVCMEGDNVTDHYYSEKPDVESRRESIAETVAGVAFRFYVDRGVFSKTGMDFGTRLLIESFNPPEAAGAIGDVGCGWGAIGIAVGKKYPARRIVMTDINERAVELAKLNAQLNGVGNAEVLQTNLLEGVTDSFAAVMTNPPIRAGKKVIFALYEQAVGSLLPNGEIWVVIQKKQGAPSTIKKLEELGLEVSVVNKAKGYLIISGKKS</sequence>
<dbReference type="STRING" id="1503961.SAMN05421736_12228"/>
<evidence type="ECO:0000256" key="2">
    <source>
        <dbReference type="ARBA" id="ARBA00022679"/>
    </source>
</evidence>
<dbReference type="InterPro" id="IPR029063">
    <property type="entry name" value="SAM-dependent_MTases_sf"/>
</dbReference>
<dbReference type="SUPFAM" id="SSF53335">
    <property type="entry name" value="S-adenosyl-L-methionine-dependent methyltransferases"/>
    <property type="match status" value="1"/>
</dbReference>
<dbReference type="EMBL" id="FNPI01000022">
    <property type="protein sequence ID" value="SDZ62462.1"/>
    <property type="molecule type" value="Genomic_DNA"/>
</dbReference>
<dbReference type="Proteomes" id="UP000198935">
    <property type="component" value="Unassembled WGS sequence"/>
</dbReference>
<dbReference type="InterPro" id="IPR046977">
    <property type="entry name" value="RsmC/RlmG"/>
</dbReference>
<dbReference type="Gene3D" id="3.40.50.150">
    <property type="entry name" value="Vaccinia Virus protein VP39"/>
    <property type="match status" value="1"/>
</dbReference>
<dbReference type="AlphaFoldDB" id="A0A1H3UIZ4"/>
<gene>
    <name evidence="4" type="ORF">SAMN05421736_12228</name>
</gene>